<protein>
    <submittedName>
        <fullName evidence="4">Uncharacterized protein</fullName>
    </submittedName>
</protein>
<evidence type="ECO:0000313" key="5">
    <source>
        <dbReference type="Proteomes" id="UP000826271"/>
    </source>
</evidence>
<dbReference type="Pfam" id="PF13976">
    <property type="entry name" value="gag_pre-integrs"/>
    <property type="match status" value="1"/>
</dbReference>
<dbReference type="PANTHER" id="PTHR47481">
    <property type="match status" value="1"/>
</dbReference>
<dbReference type="EMBL" id="WHWC01000003">
    <property type="protein sequence ID" value="KAG8385238.1"/>
    <property type="molecule type" value="Genomic_DNA"/>
</dbReference>
<proteinExistence type="predicted"/>
<feature type="compositionally biased region" description="Low complexity" evidence="1">
    <location>
        <begin position="260"/>
        <end position="272"/>
    </location>
</feature>
<evidence type="ECO:0000256" key="1">
    <source>
        <dbReference type="SAM" id="MobiDB-lite"/>
    </source>
</evidence>
<dbReference type="InterPro" id="IPR012337">
    <property type="entry name" value="RNaseH-like_sf"/>
</dbReference>
<dbReference type="PANTHER" id="PTHR47481:SF31">
    <property type="entry name" value="OS01G0873500 PROTEIN"/>
    <property type="match status" value="1"/>
</dbReference>
<dbReference type="InterPro" id="IPR025724">
    <property type="entry name" value="GAG-pre-integrase_dom"/>
</dbReference>
<dbReference type="InterPro" id="IPR036397">
    <property type="entry name" value="RNaseH_sf"/>
</dbReference>
<dbReference type="Pfam" id="PF22936">
    <property type="entry name" value="Pol_BBD"/>
    <property type="match status" value="1"/>
</dbReference>
<sequence length="630" mass="70753">MSLERSEQFCVRFNGKNYSAWEFQFQIFVKGKELWGHLDGTNPTLDREKEKEKYVKWEVKDAQIMSWILGSVDPSILLNLKPYKTSRQMWEYLKKVYNQTNTARRFQLELELGLLVQGNMSVQDFYSSFETIWAEYTDIVYTSVPPEGLFAVQGVHEASKQDQFLMKLRGEFEGIRSSLMNRNPVPILDVCLSELFREEQRLITQAAMEQKIQNSAPIPVAEIWLMFSATVAKATGHIIKDCPTRPPKKSEKAYNVSVDSSSASGPATTSAPPNVPSLGQSSITPEMVQQMIVSALSALGISGNKKSTSKPWYFDSGASNHMTNSVLPLSNVQKYKENLQIHTVDGTSLPITAVGDFSASLNTVFVSPNLSTNLISVGQLVENNCNVQFSNSGCVVQDQVSGKMIAQGPKVGRLFPLFLSFPSPLSNSVACNVVQCDNQVWHKRLGHPNPHVLRILLKTGLLGNKNYRFDDVNIDCVSCKLGKSKTLPFPSHTARTTKPFELIHTDVWGIAPVISHEHYKYFVTFIDDFTRFTWIYFLRRSRPKPPENDPNLGPTEVSQNLPVASDPVLATDNDLVPLRRSLRAPKPPDRTRRTHNYIGETEQGGSRRETNSNCSKDDVSMMLALNIENF</sequence>
<feature type="compositionally biased region" description="Basic and acidic residues" evidence="1">
    <location>
        <begin position="241"/>
        <end position="252"/>
    </location>
</feature>
<name>A0AAV6Y1D1_9LAMI</name>
<dbReference type="Pfam" id="PF14223">
    <property type="entry name" value="Retrotran_gag_2"/>
    <property type="match status" value="1"/>
</dbReference>
<dbReference type="Proteomes" id="UP000826271">
    <property type="component" value="Unassembled WGS sequence"/>
</dbReference>
<dbReference type="InterPro" id="IPR054722">
    <property type="entry name" value="PolX-like_BBD"/>
</dbReference>
<comment type="caution">
    <text evidence="4">The sequence shown here is derived from an EMBL/GenBank/DDBJ whole genome shotgun (WGS) entry which is preliminary data.</text>
</comment>
<feature type="region of interest" description="Disordered" evidence="1">
    <location>
        <begin position="579"/>
        <end position="616"/>
    </location>
</feature>
<evidence type="ECO:0000313" key="4">
    <source>
        <dbReference type="EMBL" id="KAG8385238.1"/>
    </source>
</evidence>
<accession>A0AAV6Y1D1</accession>
<feature type="compositionally biased region" description="Basic and acidic residues" evidence="1">
    <location>
        <begin position="605"/>
        <end position="616"/>
    </location>
</feature>
<organism evidence="4 5">
    <name type="scientific">Buddleja alternifolia</name>
    <dbReference type="NCBI Taxonomy" id="168488"/>
    <lineage>
        <taxon>Eukaryota</taxon>
        <taxon>Viridiplantae</taxon>
        <taxon>Streptophyta</taxon>
        <taxon>Embryophyta</taxon>
        <taxon>Tracheophyta</taxon>
        <taxon>Spermatophyta</taxon>
        <taxon>Magnoliopsida</taxon>
        <taxon>eudicotyledons</taxon>
        <taxon>Gunneridae</taxon>
        <taxon>Pentapetalae</taxon>
        <taxon>asterids</taxon>
        <taxon>lamiids</taxon>
        <taxon>Lamiales</taxon>
        <taxon>Scrophulariaceae</taxon>
        <taxon>Buddlejeae</taxon>
        <taxon>Buddleja</taxon>
    </lineage>
</organism>
<dbReference type="GO" id="GO:0003676">
    <property type="term" value="F:nucleic acid binding"/>
    <property type="evidence" value="ECO:0007669"/>
    <property type="project" value="InterPro"/>
</dbReference>
<dbReference type="SUPFAM" id="SSF53098">
    <property type="entry name" value="Ribonuclease H-like"/>
    <property type="match status" value="1"/>
</dbReference>
<gene>
    <name evidence="4" type="ORF">BUALT_Bualt03G0021300</name>
</gene>
<dbReference type="AlphaFoldDB" id="A0AAV6Y1D1"/>
<feature type="domain" description="GAG-pre-integrase" evidence="2">
    <location>
        <begin position="420"/>
        <end position="484"/>
    </location>
</feature>
<feature type="region of interest" description="Disordered" evidence="1">
    <location>
        <begin position="241"/>
        <end position="281"/>
    </location>
</feature>
<evidence type="ECO:0000259" key="3">
    <source>
        <dbReference type="Pfam" id="PF22936"/>
    </source>
</evidence>
<feature type="region of interest" description="Disordered" evidence="1">
    <location>
        <begin position="544"/>
        <end position="563"/>
    </location>
</feature>
<dbReference type="Gene3D" id="3.30.420.10">
    <property type="entry name" value="Ribonuclease H-like superfamily/Ribonuclease H"/>
    <property type="match status" value="1"/>
</dbReference>
<reference evidence="4" key="1">
    <citation type="submission" date="2019-10" db="EMBL/GenBank/DDBJ databases">
        <authorList>
            <person name="Zhang R."/>
            <person name="Pan Y."/>
            <person name="Wang J."/>
            <person name="Ma R."/>
            <person name="Yu S."/>
        </authorList>
    </citation>
    <scope>NUCLEOTIDE SEQUENCE</scope>
    <source>
        <strain evidence="4">LA-IB0</strain>
        <tissue evidence="4">Leaf</tissue>
    </source>
</reference>
<feature type="domain" description="Retrovirus-related Pol polyprotein from transposon TNT 1-94-like beta-barrel" evidence="3">
    <location>
        <begin position="312"/>
        <end position="385"/>
    </location>
</feature>
<evidence type="ECO:0000259" key="2">
    <source>
        <dbReference type="Pfam" id="PF13976"/>
    </source>
</evidence>
<keyword evidence="5" id="KW-1185">Reference proteome</keyword>